<reference evidence="2" key="1">
    <citation type="submission" date="2019-10" db="EMBL/GenBank/DDBJ databases">
        <authorList>
            <person name="Nor Muhammad N."/>
        </authorList>
    </citation>
    <scope>NUCLEOTIDE SEQUENCE</scope>
</reference>
<name>A0A5K1K207_9APHY</name>
<proteinExistence type="predicted"/>
<dbReference type="EMBL" id="LR728120">
    <property type="protein sequence ID" value="VWP00052.1"/>
    <property type="molecule type" value="Genomic_DNA"/>
</dbReference>
<evidence type="ECO:0000256" key="1">
    <source>
        <dbReference type="SAM" id="MobiDB-lite"/>
    </source>
</evidence>
<feature type="compositionally biased region" description="Polar residues" evidence="1">
    <location>
        <begin position="324"/>
        <end position="336"/>
    </location>
</feature>
<feature type="compositionally biased region" description="Pro residues" evidence="1">
    <location>
        <begin position="379"/>
        <end position="391"/>
    </location>
</feature>
<accession>A0A5K1K207</accession>
<feature type="region of interest" description="Disordered" evidence="1">
    <location>
        <begin position="185"/>
        <end position="353"/>
    </location>
</feature>
<gene>
    <name evidence="2" type="primary">I1RZR8</name>
</gene>
<sequence length="482" mass="52776">MPTPVSQPALSPTLSPVVLNQWMAKPPPADRTASFPERDLAGNVLILERRECDYPQAAKFWTKRKFDESRREEATIPGAVKGRKGPGRLKQTNENVSMQFVIDVHGYPIDGDRAQAIRAEMRSWLRGCKDLPKSWKNGTTIELRQALYLHMYKMFPELQLGNYDWKVEKIAIDVFAQLAATNRKAAKKEKFSNGAPGRKGKKRTREPSSEPESVGSVDLNNAEYLMPPERAQPEASGSTTIGPSDGALSDTIHKQDHSGPGPACADIRSTTSPSVDHFSPPFNALPVDNTPLHSNASNDTPSHVQSATISPSHSDALTKENSAHEPQSINKSTPSEAQHEGCEQTGIDTAPVKPVDIPKQVYTISNPLWTALDGAASSPPSPSPSPPPNPGPSKKVPKKTAVHVWPPTPSNTKPKPVCARIWCRDNPDGTEEMFEAFYKQLSQHHRKKYIACDGNVAVVASRKGKTQSKLVHAHLFLIATSR</sequence>
<feature type="compositionally biased region" description="Polar residues" evidence="1">
    <location>
        <begin position="291"/>
        <end position="315"/>
    </location>
</feature>
<dbReference type="AlphaFoldDB" id="A0A5K1K207"/>
<organism evidence="2">
    <name type="scientific">Ganoderma boninense</name>
    <dbReference type="NCBI Taxonomy" id="34458"/>
    <lineage>
        <taxon>Eukaryota</taxon>
        <taxon>Fungi</taxon>
        <taxon>Dikarya</taxon>
        <taxon>Basidiomycota</taxon>
        <taxon>Agaricomycotina</taxon>
        <taxon>Agaricomycetes</taxon>
        <taxon>Polyporales</taxon>
        <taxon>Polyporaceae</taxon>
        <taxon>Ganoderma</taxon>
    </lineage>
</organism>
<evidence type="ECO:0000313" key="2">
    <source>
        <dbReference type="EMBL" id="VWP00052.1"/>
    </source>
</evidence>
<protein>
    <submittedName>
        <fullName evidence="2">Zn(2)-C6 fungal-type domain-containing protein</fullName>
    </submittedName>
</protein>
<feature type="region of interest" description="Disordered" evidence="1">
    <location>
        <begin position="372"/>
        <end position="401"/>
    </location>
</feature>